<dbReference type="Proteomes" id="UP000286912">
    <property type="component" value="Unassembled WGS sequence"/>
</dbReference>
<organism evidence="1 2">
    <name type="scientific">Vreelandella populi</name>
    <dbReference type="NCBI Taxonomy" id="2498858"/>
    <lineage>
        <taxon>Bacteria</taxon>
        <taxon>Pseudomonadati</taxon>
        <taxon>Pseudomonadota</taxon>
        <taxon>Gammaproteobacteria</taxon>
        <taxon>Oceanospirillales</taxon>
        <taxon>Halomonadaceae</taxon>
        <taxon>Vreelandella</taxon>
    </lineage>
</organism>
<dbReference type="SUPFAM" id="SSF50965">
    <property type="entry name" value="Galactose oxidase, central domain"/>
    <property type="match status" value="1"/>
</dbReference>
<protein>
    <recommendedName>
        <fullName evidence="3">SMP-30/Gluconolactonase/LRE-like region domain-containing protein</fullName>
    </recommendedName>
</protein>
<proteinExistence type="predicted"/>
<keyword evidence="2" id="KW-1185">Reference proteome</keyword>
<comment type="caution">
    <text evidence="1">The sequence shown here is derived from an EMBL/GenBank/DDBJ whole genome shotgun (WGS) entry which is preliminary data.</text>
</comment>
<dbReference type="AlphaFoldDB" id="A0A433LG82"/>
<dbReference type="InterPro" id="IPR011043">
    <property type="entry name" value="Gal_Oxase/kelch_b-propeller"/>
</dbReference>
<dbReference type="Gene3D" id="2.130.10.80">
    <property type="entry name" value="Galactose oxidase/kelch, beta-propeller"/>
    <property type="match status" value="1"/>
</dbReference>
<sequence>MKFGAYESITENFLPHKVQAQNNARLPSEISISVTELNSPIAASSIRAFVAAIADEVGGAYLMPNSAGRVFYFDSINNQFNGLSEIRPCGSAVRISKNQIFTTPVSTTSGNRSLIIYDTLRDRAIVVGLGSDVAELFPARVVFERAALGKDGKVYISTDRFGGLVYDPATDTAAALPFREGADDESYSGVTPLPDGRILFVNRRANRARIYDPAEQTYTYSQPIGDDATNRYLASSRLPNGDVVFIQNGSRRLGKYHISSGLFTDRDKGSGAQGYATAALSGDSWLVFAPSFSGKPVCVYDHIRDVLVDSSYVAPVNNCFYASCTLSDGRVLILPDQYDRAVVVATSARRHTSNETTHARSRYW</sequence>
<evidence type="ECO:0000313" key="2">
    <source>
        <dbReference type="Proteomes" id="UP000286912"/>
    </source>
</evidence>
<dbReference type="EMBL" id="RZHD01000003">
    <property type="protein sequence ID" value="RUR48785.1"/>
    <property type="molecule type" value="Genomic_DNA"/>
</dbReference>
<dbReference type="InterPro" id="IPR037293">
    <property type="entry name" value="Gal_Oxidase_central_sf"/>
</dbReference>
<accession>A0A433LG82</accession>
<name>A0A433LG82_9GAMM</name>
<gene>
    <name evidence="1" type="ORF">ELY37_02745</name>
</gene>
<reference evidence="1 2" key="1">
    <citation type="submission" date="2018-12" db="EMBL/GenBank/DDBJ databases">
        <title>three novel Halomonas strain isolated from plants.</title>
        <authorList>
            <person name="Sun C."/>
        </authorList>
    </citation>
    <scope>NUCLEOTIDE SEQUENCE [LARGE SCALE GENOMIC DNA]</scope>
    <source>
        <strain evidence="1 2">RC</strain>
    </source>
</reference>
<evidence type="ECO:0000313" key="1">
    <source>
        <dbReference type="EMBL" id="RUR48785.1"/>
    </source>
</evidence>
<evidence type="ECO:0008006" key="3">
    <source>
        <dbReference type="Google" id="ProtNLM"/>
    </source>
</evidence>
<dbReference type="RefSeq" id="WP_126981449.1">
    <property type="nucleotide sequence ID" value="NZ_RZHD01000003.1"/>
</dbReference>